<feature type="region of interest" description="Disordered" evidence="1">
    <location>
        <begin position="94"/>
        <end position="181"/>
    </location>
</feature>
<dbReference type="EMBL" id="CP034463">
    <property type="protein sequence ID" value="AZP21356.1"/>
    <property type="molecule type" value="Genomic_DNA"/>
</dbReference>
<feature type="compositionally biased region" description="Basic and acidic residues" evidence="1">
    <location>
        <begin position="101"/>
        <end position="116"/>
    </location>
</feature>
<feature type="compositionally biased region" description="Gly residues" evidence="1">
    <location>
        <begin position="143"/>
        <end position="152"/>
    </location>
</feature>
<dbReference type="KEGG" id="saqu:EJC51_37960"/>
<organism evidence="3 4">
    <name type="scientific">Streptomyces aquilus</name>
    <dbReference type="NCBI Taxonomy" id="2548456"/>
    <lineage>
        <taxon>Bacteria</taxon>
        <taxon>Bacillati</taxon>
        <taxon>Actinomycetota</taxon>
        <taxon>Actinomycetes</taxon>
        <taxon>Kitasatosporales</taxon>
        <taxon>Streptomycetaceae</taxon>
        <taxon>Streptomyces</taxon>
    </lineage>
</organism>
<evidence type="ECO:0000313" key="3">
    <source>
        <dbReference type="EMBL" id="AZP21356.1"/>
    </source>
</evidence>
<dbReference type="AlphaFoldDB" id="A0A3Q9C5P2"/>
<keyword evidence="4" id="KW-1185">Reference proteome</keyword>
<dbReference type="RefSeq" id="WP_126275197.1">
    <property type="nucleotide sequence ID" value="NZ_CP034463.1"/>
</dbReference>
<dbReference type="InterPro" id="IPR009937">
    <property type="entry name" value="Phage_holin_3_6"/>
</dbReference>
<proteinExistence type="predicted"/>
<evidence type="ECO:0000256" key="2">
    <source>
        <dbReference type="SAM" id="Phobius"/>
    </source>
</evidence>
<feature type="transmembrane region" description="Helical" evidence="2">
    <location>
        <begin position="73"/>
        <end position="90"/>
    </location>
</feature>
<dbReference type="Proteomes" id="UP000280197">
    <property type="component" value="Chromosome"/>
</dbReference>
<feature type="compositionally biased region" description="Basic and acidic residues" evidence="1">
    <location>
        <begin position="168"/>
        <end position="181"/>
    </location>
</feature>
<reference evidence="3 4" key="1">
    <citation type="submission" date="2018-12" db="EMBL/GenBank/DDBJ databases">
        <authorList>
            <person name="Li K."/>
        </authorList>
    </citation>
    <scope>NUCLEOTIDE SEQUENCE [LARGE SCALE GENOMIC DNA]</scope>
    <source>
        <strain evidence="4">CR22</strain>
    </source>
</reference>
<gene>
    <name evidence="3" type="ORF">EJC51_37960</name>
</gene>
<evidence type="ECO:0000313" key="4">
    <source>
        <dbReference type="Proteomes" id="UP000280197"/>
    </source>
</evidence>
<evidence type="ECO:0008006" key="5">
    <source>
        <dbReference type="Google" id="ProtNLM"/>
    </source>
</evidence>
<feature type="transmembrane region" description="Helical" evidence="2">
    <location>
        <begin position="41"/>
        <end position="67"/>
    </location>
</feature>
<dbReference type="Pfam" id="PF07332">
    <property type="entry name" value="Phage_holin_3_6"/>
    <property type="match status" value="1"/>
</dbReference>
<keyword evidence="2" id="KW-0472">Membrane</keyword>
<evidence type="ECO:0000256" key="1">
    <source>
        <dbReference type="SAM" id="MobiDB-lite"/>
    </source>
</evidence>
<sequence>MDRLDHLEHLDKHLVDELAQVARETVRDELREQTRKQRRTAMLYAASGAVALYAGAALALTLGLALALGLPDWAAALITAAVLGVVAFVLRGMARPSHSRPTSEREAELATGRDRVVGGTAPGAPPSGLGMPYPPMPPTAPGGVSGATGAPGAGTPATGIPGGGAAPRPDDIDPEQPHHRA</sequence>
<keyword evidence="2" id="KW-0812">Transmembrane</keyword>
<keyword evidence="2" id="KW-1133">Transmembrane helix</keyword>
<protein>
    <recommendedName>
        <fullName evidence="5">Phage holin family protein</fullName>
    </recommendedName>
</protein>
<name>A0A3Q9C5P2_9ACTN</name>
<accession>A0A3Q9C5P2</accession>